<dbReference type="InterPro" id="IPR004007">
    <property type="entry name" value="DhaL_dom"/>
</dbReference>
<keyword evidence="5" id="KW-1185">Reference proteome</keyword>
<organism evidence="4 5">
    <name type="scientific">Salinicoccus jeotgali</name>
    <dbReference type="NCBI Taxonomy" id="381634"/>
    <lineage>
        <taxon>Bacteria</taxon>
        <taxon>Bacillati</taxon>
        <taxon>Bacillota</taxon>
        <taxon>Bacilli</taxon>
        <taxon>Bacillales</taxon>
        <taxon>Staphylococcaceae</taxon>
        <taxon>Salinicoccus</taxon>
    </lineage>
</organism>
<comment type="caution">
    <text evidence="4">The sequence shown here is derived from an EMBL/GenBank/DDBJ whole genome shotgun (WGS) entry which is preliminary data.</text>
</comment>
<dbReference type="PANTHER" id="PTHR28629:SF4">
    <property type="entry name" value="TRIOKINASE_FMN CYCLASE"/>
    <property type="match status" value="1"/>
</dbReference>
<dbReference type="PANTHER" id="PTHR28629">
    <property type="entry name" value="TRIOKINASE/FMN CYCLASE"/>
    <property type="match status" value="1"/>
</dbReference>
<dbReference type="EMBL" id="BAABCK010000065">
    <property type="protein sequence ID" value="GAA3730934.1"/>
    <property type="molecule type" value="Genomic_DNA"/>
</dbReference>
<keyword evidence="1" id="KW-0808">Transferase</keyword>
<evidence type="ECO:0000256" key="1">
    <source>
        <dbReference type="ARBA" id="ARBA00022679"/>
    </source>
</evidence>
<evidence type="ECO:0000313" key="5">
    <source>
        <dbReference type="Proteomes" id="UP001500920"/>
    </source>
</evidence>
<dbReference type="SMART" id="SM01120">
    <property type="entry name" value="Dak2"/>
    <property type="match status" value="1"/>
</dbReference>
<evidence type="ECO:0000256" key="2">
    <source>
        <dbReference type="ARBA" id="ARBA00022777"/>
    </source>
</evidence>
<evidence type="ECO:0000313" key="4">
    <source>
        <dbReference type="EMBL" id="GAA3730934.1"/>
    </source>
</evidence>
<proteinExistence type="predicted"/>
<dbReference type="Proteomes" id="UP001500920">
    <property type="component" value="Unassembled WGS sequence"/>
</dbReference>
<dbReference type="GO" id="GO:0016301">
    <property type="term" value="F:kinase activity"/>
    <property type="evidence" value="ECO:0007669"/>
    <property type="project" value="UniProtKB-KW"/>
</dbReference>
<gene>
    <name evidence="4" type="primary">dhaL</name>
    <name evidence="4" type="ORF">GCM10022378_19050</name>
</gene>
<feature type="domain" description="DhaL" evidence="3">
    <location>
        <begin position="5"/>
        <end position="190"/>
    </location>
</feature>
<dbReference type="InterPro" id="IPR036117">
    <property type="entry name" value="DhaL_dom_sf"/>
</dbReference>
<dbReference type="InterPro" id="IPR012737">
    <property type="entry name" value="DhaK_L_YcgS"/>
</dbReference>
<dbReference type="PROSITE" id="PS51480">
    <property type="entry name" value="DHAL"/>
    <property type="match status" value="1"/>
</dbReference>
<protein>
    <submittedName>
        <fullName evidence="4">Dihydroxyacetone kinase subunit DhaL</fullName>
    </submittedName>
</protein>
<dbReference type="NCBIfam" id="TIGR02365">
    <property type="entry name" value="dha_L_ycgS"/>
    <property type="match status" value="1"/>
</dbReference>
<dbReference type="Gene3D" id="1.25.40.340">
    <property type="match status" value="1"/>
</dbReference>
<sequence length="195" mass="20722">MMDSEKLISQLHGLKAVFDDKESELTALDREIGDGDHGVNMKRGFSAVAEKVTEGSTQEILKQTGMTLMSSIGGASGPLYGFSFVKMSEVAEDTIDSENLATILEVFAKTVGEKGKVSGGEKTMFDVISKTADLLREKGSLDLKSLQALADDTEDMVATKGRAAYFKENSKGTIDPGAQSAVYVIQALGEGVQNG</sequence>
<accession>A0ABP7F435</accession>
<keyword evidence="2 4" id="KW-0418">Kinase</keyword>
<reference evidence="5" key="1">
    <citation type="journal article" date="2019" name="Int. J. Syst. Evol. Microbiol.">
        <title>The Global Catalogue of Microorganisms (GCM) 10K type strain sequencing project: providing services to taxonomists for standard genome sequencing and annotation.</title>
        <authorList>
            <consortium name="The Broad Institute Genomics Platform"/>
            <consortium name="The Broad Institute Genome Sequencing Center for Infectious Disease"/>
            <person name="Wu L."/>
            <person name="Ma J."/>
        </authorList>
    </citation>
    <scope>NUCLEOTIDE SEQUENCE [LARGE SCALE GENOMIC DNA]</scope>
    <source>
        <strain evidence="5">JCM 16981</strain>
    </source>
</reference>
<dbReference type="SUPFAM" id="SSF101473">
    <property type="entry name" value="DhaL-like"/>
    <property type="match status" value="1"/>
</dbReference>
<name>A0ABP7F435_9STAP</name>
<dbReference type="Pfam" id="PF02734">
    <property type="entry name" value="Dak2"/>
    <property type="match status" value="1"/>
</dbReference>
<dbReference type="InterPro" id="IPR050861">
    <property type="entry name" value="Dihydroxyacetone_Kinase"/>
</dbReference>
<evidence type="ECO:0000259" key="3">
    <source>
        <dbReference type="PROSITE" id="PS51480"/>
    </source>
</evidence>